<evidence type="ECO:0000313" key="2">
    <source>
        <dbReference type="EMBL" id="CCQ60719.1"/>
    </source>
</evidence>
<dbReference type="Proteomes" id="UP000018198">
    <property type="component" value="Unassembled WGS sequence"/>
</dbReference>
<dbReference type="Pfam" id="PF05685">
    <property type="entry name" value="Uma2"/>
    <property type="match status" value="1"/>
</dbReference>
<reference evidence="2 3" key="1">
    <citation type="submission" date="2013-01" db="EMBL/GenBank/DDBJ databases">
        <authorList>
            <person name="Bench S."/>
        </authorList>
    </citation>
    <scope>NUCLEOTIDE SEQUENCE [LARGE SCALE GENOMIC DNA]</scope>
    <source>
        <strain evidence="2 3">WH 0401</strain>
    </source>
</reference>
<dbReference type="Gene3D" id="3.90.1570.10">
    <property type="entry name" value="tt1808, chain A"/>
    <property type="match status" value="1"/>
</dbReference>
<dbReference type="InterPro" id="IPR008538">
    <property type="entry name" value="Uma2"/>
</dbReference>
<protein>
    <recommendedName>
        <fullName evidence="1">Putative restriction endonuclease domain-containing protein</fullName>
    </recommendedName>
</protein>
<accession>T2J6S3</accession>
<dbReference type="RefSeq" id="WP_021834902.1">
    <property type="nucleotide sequence ID" value="NZ_CAQM01000190.1"/>
</dbReference>
<evidence type="ECO:0000313" key="3">
    <source>
        <dbReference type="Proteomes" id="UP000018198"/>
    </source>
</evidence>
<feature type="non-terminal residue" evidence="2">
    <location>
        <position position="126"/>
    </location>
</feature>
<name>T2J6S3_CROWT</name>
<comment type="caution">
    <text evidence="2">The sequence shown here is derived from an EMBL/GenBank/DDBJ whole genome shotgun (WGS) entry which is preliminary data.</text>
</comment>
<dbReference type="EMBL" id="CAQM01000190">
    <property type="protein sequence ID" value="CCQ60719.1"/>
    <property type="molecule type" value="Genomic_DNA"/>
</dbReference>
<evidence type="ECO:0000259" key="1">
    <source>
        <dbReference type="Pfam" id="PF05685"/>
    </source>
</evidence>
<organism evidence="2 3">
    <name type="scientific">Crocosphaera watsonii WH 0401</name>
    <dbReference type="NCBI Taxonomy" id="555881"/>
    <lineage>
        <taxon>Bacteria</taxon>
        <taxon>Bacillati</taxon>
        <taxon>Cyanobacteriota</taxon>
        <taxon>Cyanophyceae</taxon>
        <taxon>Oscillatoriophycideae</taxon>
        <taxon>Chroococcales</taxon>
        <taxon>Aphanothecaceae</taxon>
        <taxon>Crocosphaera</taxon>
    </lineage>
</organism>
<dbReference type="SUPFAM" id="SSF52980">
    <property type="entry name" value="Restriction endonuclease-like"/>
    <property type="match status" value="1"/>
</dbReference>
<gene>
    <name evidence="2" type="ORF">CWATWH0401_621</name>
</gene>
<reference evidence="2 3" key="2">
    <citation type="submission" date="2013-09" db="EMBL/GenBank/DDBJ databases">
        <title>Whole genome comparison of six Crocosphaera watsonii strains with differing phenotypes.</title>
        <authorList>
            <person name="Bench S.R."/>
            <person name="Heller P."/>
            <person name="Frank I."/>
            <person name="Arciniega M."/>
            <person name="Shilova I.N."/>
            <person name="Zehr J.P."/>
        </authorList>
    </citation>
    <scope>NUCLEOTIDE SEQUENCE [LARGE SCALE GENOMIC DNA]</scope>
    <source>
        <strain evidence="2 3">WH 0401</strain>
    </source>
</reference>
<dbReference type="AlphaFoldDB" id="T2J6S3"/>
<dbReference type="InterPro" id="IPR011335">
    <property type="entry name" value="Restrct_endonuc-II-like"/>
</dbReference>
<dbReference type="InterPro" id="IPR012296">
    <property type="entry name" value="Nuclease_put_TT1808"/>
</dbReference>
<dbReference type="CDD" id="cd06260">
    <property type="entry name" value="DUF820-like"/>
    <property type="match status" value="1"/>
</dbReference>
<feature type="domain" description="Putative restriction endonuclease" evidence="1">
    <location>
        <begin position="10"/>
        <end position="120"/>
    </location>
</feature>
<sequence length="126" mass="14106">MVIAPQIMSLEDYFNYEDETGNRYELENGELLTMPPESDLNLRIASFLFAYFAIQGIPSYRLRIGTEIVVTGSKATVRLPNLMVLSEELVIALQSASRSTITMDMPPPQLVIEVVSPGKKIEIEII</sequence>
<proteinExistence type="predicted"/>